<gene>
    <name evidence="2" type="ORF">ACFPN1_11710</name>
</gene>
<dbReference type="Proteomes" id="UP001596036">
    <property type="component" value="Unassembled WGS sequence"/>
</dbReference>
<feature type="chain" id="PRO_5045063248" evidence="1">
    <location>
        <begin position="27"/>
        <end position="172"/>
    </location>
</feature>
<keyword evidence="1" id="KW-0732">Signal</keyword>
<dbReference type="SUPFAM" id="SSF53254">
    <property type="entry name" value="Phosphoglycerate mutase-like"/>
    <property type="match status" value="1"/>
</dbReference>
<proteinExistence type="predicted"/>
<evidence type="ECO:0000313" key="3">
    <source>
        <dbReference type="Proteomes" id="UP001596036"/>
    </source>
</evidence>
<dbReference type="InterPro" id="IPR029033">
    <property type="entry name" value="His_PPase_superfam"/>
</dbReference>
<organism evidence="2 3">
    <name type="scientific">Lysobacter yangpyeongensis</name>
    <dbReference type="NCBI Taxonomy" id="346182"/>
    <lineage>
        <taxon>Bacteria</taxon>
        <taxon>Pseudomonadati</taxon>
        <taxon>Pseudomonadota</taxon>
        <taxon>Gammaproteobacteria</taxon>
        <taxon>Lysobacterales</taxon>
        <taxon>Lysobacteraceae</taxon>
        <taxon>Lysobacter</taxon>
    </lineage>
</organism>
<dbReference type="Pfam" id="PF00300">
    <property type="entry name" value="His_Phos_1"/>
    <property type="match status" value="1"/>
</dbReference>
<dbReference type="SMART" id="SM00855">
    <property type="entry name" value="PGAM"/>
    <property type="match status" value="1"/>
</dbReference>
<dbReference type="RefSeq" id="WP_386755175.1">
    <property type="nucleotide sequence ID" value="NZ_JBHSNM010000003.1"/>
</dbReference>
<name>A0ABW0SNU7_9GAMM</name>
<evidence type="ECO:0000256" key="1">
    <source>
        <dbReference type="SAM" id="SignalP"/>
    </source>
</evidence>
<dbReference type="Gene3D" id="3.40.50.1240">
    <property type="entry name" value="Phosphoglycerate mutase-like"/>
    <property type="match status" value="1"/>
</dbReference>
<accession>A0ABW0SNU7</accession>
<feature type="signal peptide" evidence="1">
    <location>
        <begin position="1"/>
        <end position="26"/>
    </location>
</feature>
<dbReference type="PROSITE" id="PS51257">
    <property type="entry name" value="PROKAR_LIPOPROTEIN"/>
    <property type="match status" value="1"/>
</dbReference>
<comment type="caution">
    <text evidence="2">The sequence shown here is derived from an EMBL/GenBank/DDBJ whole genome shotgun (WGS) entry which is preliminary data.</text>
</comment>
<keyword evidence="3" id="KW-1185">Reference proteome</keyword>
<sequence>MPRLIGQLLLTTLLAMLAGGCATRTAATDRLEFVVVRHAEKADDGSRDPPLSAAGEVRARALAAALDHAPLRAAYATAYRRTQATAAPAARAHGVAVATYDANRAAADFVAQLRREHRDGTVLVVGHSNTVPAIAAALCDCQVAAMGDDEFDRLLTITIDADGHATLHEGRY</sequence>
<evidence type="ECO:0000313" key="2">
    <source>
        <dbReference type="EMBL" id="MFC5570728.1"/>
    </source>
</evidence>
<dbReference type="EMBL" id="JBHSNM010000003">
    <property type="protein sequence ID" value="MFC5570728.1"/>
    <property type="molecule type" value="Genomic_DNA"/>
</dbReference>
<protein>
    <submittedName>
        <fullName evidence="2">Histidine phosphatase family protein</fullName>
    </submittedName>
</protein>
<dbReference type="InterPro" id="IPR013078">
    <property type="entry name" value="His_Pase_superF_clade-1"/>
</dbReference>
<reference evidence="3" key="1">
    <citation type="journal article" date="2019" name="Int. J. Syst. Evol. Microbiol.">
        <title>The Global Catalogue of Microorganisms (GCM) 10K type strain sequencing project: providing services to taxonomists for standard genome sequencing and annotation.</title>
        <authorList>
            <consortium name="The Broad Institute Genomics Platform"/>
            <consortium name="The Broad Institute Genome Sequencing Center for Infectious Disease"/>
            <person name="Wu L."/>
            <person name="Ma J."/>
        </authorList>
    </citation>
    <scope>NUCLEOTIDE SEQUENCE [LARGE SCALE GENOMIC DNA]</scope>
    <source>
        <strain evidence="3">KACC 11407</strain>
    </source>
</reference>